<keyword evidence="1" id="KW-1133">Transmembrane helix</keyword>
<dbReference type="OMA" id="CWFLQVA"/>
<evidence type="ECO:0000313" key="2">
    <source>
        <dbReference type="Ensembl" id="ENSMLEP00000002971.1"/>
    </source>
</evidence>
<protein>
    <submittedName>
        <fullName evidence="2">Uncharacterized protein</fullName>
    </submittedName>
</protein>
<dbReference type="Proteomes" id="UP000233140">
    <property type="component" value="Unassembled WGS sequence"/>
</dbReference>
<keyword evidence="1" id="KW-0472">Membrane</keyword>
<dbReference type="AlphaFoldDB" id="A0A2K5XI56"/>
<evidence type="ECO:0000313" key="3">
    <source>
        <dbReference type="Proteomes" id="UP000233140"/>
    </source>
</evidence>
<organism evidence="2 3">
    <name type="scientific">Mandrillus leucophaeus</name>
    <name type="common">Drill</name>
    <name type="synonym">Papio leucophaeus</name>
    <dbReference type="NCBI Taxonomy" id="9568"/>
    <lineage>
        <taxon>Eukaryota</taxon>
        <taxon>Metazoa</taxon>
        <taxon>Chordata</taxon>
        <taxon>Craniata</taxon>
        <taxon>Vertebrata</taxon>
        <taxon>Euteleostomi</taxon>
        <taxon>Mammalia</taxon>
        <taxon>Eutheria</taxon>
        <taxon>Euarchontoglires</taxon>
        <taxon>Primates</taxon>
        <taxon>Haplorrhini</taxon>
        <taxon>Catarrhini</taxon>
        <taxon>Cercopithecidae</taxon>
        <taxon>Cercopithecinae</taxon>
        <taxon>Mandrillus</taxon>
    </lineage>
</organism>
<name>A0A2K5XI56_MANLE</name>
<proteinExistence type="predicted"/>
<keyword evidence="1" id="KW-0812">Transmembrane</keyword>
<accession>A0A2K5XI56</accession>
<feature type="transmembrane region" description="Helical" evidence="1">
    <location>
        <begin position="23"/>
        <end position="41"/>
    </location>
</feature>
<evidence type="ECO:0000256" key="1">
    <source>
        <dbReference type="SAM" id="Phobius"/>
    </source>
</evidence>
<reference evidence="2" key="2">
    <citation type="submission" date="2025-09" db="UniProtKB">
        <authorList>
            <consortium name="Ensembl"/>
        </authorList>
    </citation>
    <scope>IDENTIFICATION</scope>
</reference>
<sequence length="59" mass="6895">MCLFHSSLGDKNMLFLLELQTKSLLSVCWFLQVAVSYYLLFSTKRANIIGNRPFKGHWQ</sequence>
<dbReference type="GeneTree" id="ENSGT01100000267091"/>
<reference evidence="2" key="1">
    <citation type="submission" date="2025-08" db="UniProtKB">
        <authorList>
            <consortium name="Ensembl"/>
        </authorList>
    </citation>
    <scope>IDENTIFICATION</scope>
</reference>
<keyword evidence="3" id="KW-1185">Reference proteome</keyword>
<dbReference type="Ensembl" id="ENSMLET00000013703.1">
    <property type="protein sequence ID" value="ENSMLEP00000002971.1"/>
    <property type="gene ID" value="ENSMLEG00000012488.1"/>
</dbReference>